<proteinExistence type="predicted"/>
<evidence type="ECO:0000313" key="2">
    <source>
        <dbReference type="Proteomes" id="UP000185936"/>
    </source>
</evidence>
<dbReference type="OrthoDB" id="205968at2157"/>
<dbReference type="AlphaFoldDB" id="A0A1N7EH51"/>
<evidence type="ECO:0000313" key="1">
    <source>
        <dbReference type="EMBL" id="SIR87390.1"/>
    </source>
</evidence>
<evidence type="ECO:0008006" key="3">
    <source>
        <dbReference type="Google" id="ProtNLM"/>
    </source>
</evidence>
<gene>
    <name evidence="1" type="ORF">SAMN05421752_10497</name>
</gene>
<reference evidence="2" key="1">
    <citation type="submission" date="2017-01" db="EMBL/GenBank/DDBJ databases">
        <authorList>
            <person name="Varghese N."/>
            <person name="Submissions S."/>
        </authorList>
    </citation>
    <scope>NUCLEOTIDE SEQUENCE [LARGE SCALE GENOMIC DNA]</scope>
    <source>
        <strain evidence="2">type strain: HArc-</strain>
    </source>
</reference>
<organism evidence="1 2">
    <name type="scientific">Natronorubrum thiooxidans</name>
    <dbReference type="NCBI Taxonomy" id="308853"/>
    <lineage>
        <taxon>Archaea</taxon>
        <taxon>Methanobacteriati</taxon>
        <taxon>Methanobacteriota</taxon>
        <taxon>Stenosarchaea group</taxon>
        <taxon>Halobacteria</taxon>
        <taxon>Halobacteriales</taxon>
        <taxon>Natrialbaceae</taxon>
        <taxon>Natronorubrum</taxon>
    </lineage>
</organism>
<dbReference type="EMBL" id="FTNR01000004">
    <property type="protein sequence ID" value="SIR87390.1"/>
    <property type="molecule type" value="Genomic_DNA"/>
</dbReference>
<name>A0A1N7EH51_9EURY</name>
<keyword evidence="2" id="KW-1185">Reference proteome</keyword>
<sequence length="364" mass="39323">MNRRTILNGVLAGSIVPAAHIGTATLENEPGDAETADTEPTDCEDTPVSVRIVELPETITGGALLEWSVEVENPTEQSIRPTIEYTVDGEPAGNITLTVDPGETERPFSASYRTEPVPEADTVTVRVEANGDADERTVRLRATDELDPELQFPDPELAVQPETTVHFEVGAVDPDAFQTTTWWIDGETVGDTLAAPWQGIYYVEQDAHYWQETFGTDETDGTDETNATYEVVAGIDVDGEQYRANWTITVTPTGLESPTIDAARPAPGPLEISPEGTTLEIDVSDPDGTLERVVWRLSQADRLLGVSEISGASDTATLSIDSGRCHTCQLIPWVITSNGTVTVDPLWDVMDPGIDPDSADSLEL</sequence>
<protein>
    <recommendedName>
        <fullName evidence="3">CARDB protein</fullName>
    </recommendedName>
</protein>
<dbReference type="RefSeq" id="WP_076608520.1">
    <property type="nucleotide sequence ID" value="NZ_FTNR01000004.1"/>
</dbReference>
<accession>A0A1N7EH51</accession>
<dbReference type="Proteomes" id="UP000185936">
    <property type="component" value="Unassembled WGS sequence"/>
</dbReference>